<name>T0KW30_COLGC</name>
<dbReference type="PANTHER" id="PTHR24320">
    <property type="entry name" value="RETINOL DEHYDROGENASE"/>
    <property type="match status" value="1"/>
</dbReference>
<dbReference type="SUPFAM" id="SSF51735">
    <property type="entry name" value="NAD(P)-binding Rossmann-fold domains"/>
    <property type="match status" value="1"/>
</dbReference>
<evidence type="ECO:0000256" key="1">
    <source>
        <dbReference type="ARBA" id="ARBA00006484"/>
    </source>
</evidence>
<dbReference type="Pfam" id="PF00106">
    <property type="entry name" value="adh_short"/>
    <property type="match status" value="1"/>
</dbReference>
<dbReference type="Gene3D" id="3.40.50.720">
    <property type="entry name" value="NAD(P)-binding Rossmann-like Domain"/>
    <property type="match status" value="1"/>
</dbReference>
<gene>
    <name evidence="5" type="ORF">CGLO_17824</name>
</gene>
<dbReference type="OrthoDB" id="191139at2759"/>
<keyword evidence="3" id="KW-0812">Transmembrane</keyword>
<evidence type="ECO:0000313" key="6">
    <source>
        <dbReference type="Proteomes" id="UP000015530"/>
    </source>
</evidence>
<accession>T0KW30</accession>
<evidence type="ECO:0000256" key="2">
    <source>
        <dbReference type="ARBA" id="ARBA00023002"/>
    </source>
</evidence>
<feature type="transmembrane region" description="Helical" evidence="3">
    <location>
        <begin position="94"/>
        <end position="115"/>
    </location>
</feature>
<dbReference type="GO" id="GO:0016491">
    <property type="term" value="F:oxidoreductase activity"/>
    <property type="evidence" value="ECO:0007669"/>
    <property type="project" value="UniProtKB-KW"/>
</dbReference>
<feature type="transmembrane region" description="Helical" evidence="3">
    <location>
        <begin position="16"/>
        <end position="38"/>
    </location>
</feature>
<proteinExistence type="inferred from homology"/>
<dbReference type="EMBL" id="AMYD01004261">
    <property type="protein sequence ID" value="EQB43511.1"/>
    <property type="molecule type" value="Genomic_DNA"/>
</dbReference>
<dbReference type="HOGENOM" id="CLU_518748_0_0_1"/>
<feature type="domain" description="Rhodopsin" evidence="4">
    <location>
        <begin position="54"/>
        <end position="209"/>
    </location>
</feature>
<dbReference type="AlphaFoldDB" id="T0KW30"/>
<dbReference type="InterPro" id="IPR002347">
    <property type="entry name" value="SDR_fam"/>
</dbReference>
<organism evidence="5 6">
    <name type="scientific">Colletotrichum gloeosporioides (strain Cg-14)</name>
    <name type="common">Anthracnose fungus</name>
    <name type="synonym">Glomerella cingulata</name>
    <dbReference type="NCBI Taxonomy" id="1237896"/>
    <lineage>
        <taxon>Eukaryota</taxon>
        <taxon>Fungi</taxon>
        <taxon>Dikarya</taxon>
        <taxon>Ascomycota</taxon>
        <taxon>Pezizomycotina</taxon>
        <taxon>Sordariomycetes</taxon>
        <taxon>Hypocreomycetidae</taxon>
        <taxon>Glomerellales</taxon>
        <taxon>Glomerellaceae</taxon>
        <taxon>Colletotrichum</taxon>
        <taxon>Colletotrichum gloeosporioides species complex</taxon>
    </lineage>
</organism>
<dbReference type="InterPro" id="IPR036291">
    <property type="entry name" value="NAD(P)-bd_dom_sf"/>
</dbReference>
<sequence length="525" mass="57950">MVDLDEAIPALNQRPAALAMITVFLILAYVCGIGRLYIRFFVVRRPGWDDALLVMVLTFYICNAAYCMATTFIKLALLCQYLTMFDHGSLSYRVSIVMLIVTAMWGTAYSVIAWFPCNPVSAQWELTKPATGRWGFGSDDLGVYKRTYISHVATNMVLDMVVCGLPLPFAWGNGIRKRSVYGVVSLFILGDIVVAIGVSRLVSIQNTEAGTYPRVDPSCLRVIRDEGLVENLFNRPAFVTGCSAGIGIDTAKALFLTGASLYLTARDISKAKAALGDTLVSSLRVHFLELDLASFASVRKRAEFFLSLKVLLNILICNAGVMTPPEGRTQDGFETQFDTNHLAHFLLFELLRPALLAGVTHEFASRVVILASIAHRFGEVRFDNINFDGHYDAMAVYSQSKTANLWTANEIERRYGAQGIHAWSVQPGAVLTDLTKHIPDEQQKGLKQDDYLSKIYRTPSQGASTSVWAATAAALEGKGGRYLEDCQIIGAWEPSEGLYSLGYGEHAYSAPKASLLWEKSNEWVR</sequence>
<keyword evidence="3" id="KW-0472">Membrane</keyword>
<comment type="caution">
    <text evidence="5">The sequence shown here is derived from an EMBL/GenBank/DDBJ whole genome shotgun (WGS) entry which is preliminary data.</text>
</comment>
<dbReference type="PRINTS" id="PR00081">
    <property type="entry name" value="GDHRDH"/>
</dbReference>
<feature type="transmembrane region" description="Helical" evidence="3">
    <location>
        <begin position="58"/>
        <end position="82"/>
    </location>
</feature>
<dbReference type="STRING" id="1237896.T0KW30"/>
<reference evidence="6" key="1">
    <citation type="journal article" date="2013" name="Mol. Plant Microbe Interact.">
        <title>Global aspects of pacC regulation of pathogenicity genes in Colletotrichum gloeosporioides as revealed by transcriptome analysis.</title>
        <authorList>
            <person name="Alkan N."/>
            <person name="Meng X."/>
            <person name="Friedlander G."/>
            <person name="Reuveni E."/>
            <person name="Sukno S."/>
            <person name="Sherman A."/>
            <person name="Thon M."/>
            <person name="Fluhr R."/>
            <person name="Prusky D."/>
        </authorList>
    </citation>
    <scope>NUCLEOTIDE SEQUENCE [LARGE SCALE GENOMIC DNA]</scope>
    <source>
        <strain evidence="6">Cg-14</strain>
    </source>
</reference>
<dbReference type="Pfam" id="PF20684">
    <property type="entry name" value="Fung_rhodopsin"/>
    <property type="match status" value="1"/>
</dbReference>
<comment type="similarity">
    <text evidence="1">Belongs to the short-chain dehydrogenases/reductases (SDR) family.</text>
</comment>
<keyword evidence="2" id="KW-0560">Oxidoreductase</keyword>
<protein>
    <recommendedName>
        <fullName evidence="4">Rhodopsin domain-containing protein</fullName>
    </recommendedName>
</protein>
<keyword evidence="3" id="KW-1133">Transmembrane helix</keyword>
<feature type="transmembrane region" description="Helical" evidence="3">
    <location>
        <begin position="179"/>
        <end position="198"/>
    </location>
</feature>
<dbReference type="PANTHER" id="PTHR24320:SF272">
    <property type="entry name" value="NAD(P)-BINDING ROSSMANN-FOLD SUPERFAMILY PROTEIN"/>
    <property type="match status" value="1"/>
</dbReference>
<evidence type="ECO:0000313" key="5">
    <source>
        <dbReference type="EMBL" id="EQB43511.1"/>
    </source>
</evidence>
<dbReference type="InterPro" id="IPR049326">
    <property type="entry name" value="Rhodopsin_dom_fungi"/>
</dbReference>
<evidence type="ECO:0000259" key="4">
    <source>
        <dbReference type="Pfam" id="PF20684"/>
    </source>
</evidence>
<dbReference type="Proteomes" id="UP000015530">
    <property type="component" value="Unassembled WGS sequence"/>
</dbReference>
<evidence type="ECO:0000256" key="3">
    <source>
        <dbReference type="SAM" id="Phobius"/>
    </source>
</evidence>